<reference evidence="1 2" key="1">
    <citation type="submission" date="2017-10" db="EMBL/GenBank/DDBJ databases">
        <title>Massilia psychrophilum sp. nov., a novel purple-pigmented bacterium isolated from Tianshan glacier, Xinjiang Municipality, China.</title>
        <authorList>
            <person name="Wang H."/>
        </authorList>
    </citation>
    <scope>NUCLEOTIDE SEQUENCE [LARGE SCALE GENOMIC DNA]</scope>
    <source>
        <strain evidence="1 2">JCM 30813</strain>
    </source>
</reference>
<accession>A0A2G8SY14</accession>
<evidence type="ECO:0000313" key="2">
    <source>
        <dbReference type="Proteomes" id="UP000228593"/>
    </source>
</evidence>
<name>A0A2G8SY14_9BURK</name>
<sequence>MAISMTTLVATMPGTSGSIKLRRRQLMARWICRIGMQAGDISRCRDHNRLVTSTSSTEPPEP</sequence>
<evidence type="ECO:0000313" key="1">
    <source>
        <dbReference type="EMBL" id="PIL38689.1"/>
    </source>
</evidence>
<gene>
    <name evidence="1" type="ORF">CR103_16795</name>
</gene>
<comment type="caution">
    <text evidence="1">The sequence shown here is derived from an EMBL/GenBank/DDBJ whole genome shotgun (WGS) entry which is preliminary data.</text>
</comment>
<keyword evidence="2" id="KW-1185">Reference proteome</keyword>
<dbReference type="EMBL" id="PDOB01000031">
    <property type="protein sequence ID" value="PIL38689.1"/>
    <property type="molecule type" value="Genomic_DNA"/>
</dbReference>
<dbReference type="Proteomes" id="UP000228593">
    <property type="component" value="Unassembled WGS sequence"/>
</dbReference>
<proteinExistence type="predicted"/>
<protein>
    <submittedName>
        <fullName evidence="1">Uncharacterized protein</fullName>
    </submittedName>
</protein>
<dbReference type="AlphaFoldDB" id="A0A2G8SY14"/>
<organism evidence="1 2">
    <name type="scientific">Massilia psychrophila</name>
    <dbReference type="NCBI Taxonomy" id="1603353"/>
    <lineage>
        <taxon>Bacteria</taxon>
        <taxon>Pseudomonadati</taxon>
        <taxon>Pseudomonadota</taxon>
        <taxon>Betaproteobacteria</taxon>
        <taxon>Burkholderiales</taxon>
        <taxon>Oxalobacteraceae</taxon>
        <taxon>Telluria group</taxon>
        <taxon>Massilia</taxon>
    </lineage>
</organism>